<evidence type="ECO:0000313" key="2">
    <source>
        <dbReference type="EMBL" id="CAD7245012.1"/>
    </source>
</evidence>
<dbReference type="AlphaFoldDB" id="A0A7R8X8S9"/>
<name>A0A7R8X8S9_9CRUS</name>
<feature type="signal peptide" evidence="1">
    <location>
        <begin position="1"/>
        <end position="19"/>
    </location>
</feature>
<proteinExistence type="predicted"/>
<dbReference type="Proteomes" id="UP000677054">
    <property type="component" value="Unassembled WGS sequence"/>
</dbReference>
<sequence length="80" mass="8917">MKSVVLGTLAVLVVALAQATIQPRLVAPEMEEFVREQNERVGDDRRVWACDNDLIALLVAHCGENLRVRKEDVETWGESG</sequence>
<keyword evidence="3" id="KW-1185">Reference proteome</keyword>
<dbReference type="EMBL" id="LR900275">
    <property type="protein sequence ID" value="CAD7245012.1"/>
    <property type="molecule type" value="Genomic_DNA"/>
</dbReference>
<reference evidence="2" key="1">
    <citation type="submission" date="2020-11" db="EMBL/GenBank/DDBJ databases">
        <authorList>
            <person name="Tran Van P."/>
        </authorList>
    </citation>
    <scope>NUCLEOTIDE SEQUENCE</scope>
</reference>
<keyword evidence="1" id="KW-0732">Signal</keyword>
<accession>A0A7R8X8S9</accession>
<evidence type="ECO:0000313" key="3">
    <source>
        <dbReference type="Proteomes" id="UP000677054"/>
    </source>
</evidence>
<feature type="chain" id="PRO_5036209081" evidence="1">
    <location>
        <begin position="20"/>
        <end position="80"/>
    </location>
</feature>
<gene>
    <name evidence="2" type="ORF">DSTB1V02_LOCUS4890</name>
</gene>
<dbReference type="EMBL" id="CAJPEV010000758">
    <property type="protein sequence ID" value="CAG0888277.1"/>
    <property type="molecule type" value="Genomic_DNA"/>
</dbReference>
<evidence type="ECO:0000256" key="1">
    <source>
        <dbReference type="SAM" id="SignalP"/>
    </source>
</evidence>
<protein>
    <submittedName>
        <fullName evidence="2">Uncharacterized protein</fullName>
    </submittedName>
</protein>
<organism evidence="2">
    <name type="scientific">Darwinula stevensoni</name>
    <dbReference type="NCBI Taxonomy" id="69355"/>
    <lineage>
        <taxon>Eukaryota</taxon>
        <taxon>Metazoa</taxon>
        <taxon>Ecdysozoa</taxon>
        <taxon>Arthropoda</taxon>
        <taxon>Crustacea</taxon>
        <taxon>Oligostraca</taxon>
        <taxon>Ostracoda</taxon>
        <taxon>Podocopa</taxon>
        <taxon>Podocopida</taxon>
        <taxon>Darwinulocopina</taxon>
        <taxon>Darwinuloidea</taxon>
        <taxon>Darwinulidae</taxon>
        <taxon>Darwinula</taxon>
    </lineage>
</organism>